<dbReference type="Gene3D" id="1.10.287.1490">
    <property type="match status" value="1"/>
</dbReference>
<accession>A0ABZ2V5E4</accession>
<evidence type="ECO:0000256" key="1">
    <source>
        <dbReference type="SAM" id="Coils"/>
    </source>
</evidence>
<keyword evidence="4" id="KW-1185">Reference proteome</keyword>
<gene>
    <name evidence="3" type="ORF">AABB29_00555</name>
</gene>
<evidence type="ECO:0000256" key="2">
    <source>
        <dbReference type="SAM" id="MobiDB-lite"/>
    </source>
</evidence>
<feature type="region of interest" description="Disordered" evidence="2">
    <location>
        <begin position="1"/>
        <end position="26"/>
    </location>
</feature>
<name>A0ABZ2V5E4_9RHOB</name>
<evidence type="ECO:0000313" key="4">
    <source>
        <dbReference type="Proteomes" id="UP001440612"/>
    </source>
</evidence>
<dbReference type="EMBL" id="CP150951">
    <property type="protein sequence ID" value="WZC49185.1"/>
    <property type="molecule type" value="Genomic_DNA"/>
</dbReference>
<feature type="coiled-coil region" evidence="1">
    <location>
        <begin position="138"/>
        <end position="224"/>
    </location>
</feature>
<feature type="compositionally biased region" description="Polar residues" evidence="2">
    <location>
        <begin position="11"/>
        <end position="26"/>
    </location>
</feature>
<reference evidence="4" key="1">
    <citation type="submission" date="2024-04" db="EMBL/GenBank/DDBJ databases">
        <title>Phylogenomic analyses of a clade within the roseobacter group suggest taxonomic reassignments of species of the genera Aestuariivita, Citreicella, Loktanella, Nautella, Pelagibaca, Ruegeria, Thalassobius, Thiobacimonas and Tropicibacter, and the proposal o.</title>
        <authorList>
            <person name="Jeon C.O."/>
        </authorList>
    </citation>
    <scope>NUCLEOTIDE SEQUENCE [LARGE SCALE GENOMIC DNA]</scope>
    <source>
        <strain evidence="4">BS5-3</strain>
    </source>
</reference>
<evidence type="ECO:0000313" key="3">
    <source>
        <dbReference type="EMBL" id="WZC49185.1"/>
    </source>
</evidence>
<keyword evidence="1" id="KW-0175">Coiled coil</keyword>
<proteinExistence type="predicted"/>
<dbReference type="RefSeq" id="WP_341367296.1">
    <property type="nucleotide sequence ID" value="NZ_CP150951.2"/>
</dbReference>
<sequence length="359" mass="38635">MSTLDGAGLSTVVNPTSLPVDTSTPQAEVTDNVIPDGAVPSAGNTSGLLANFLPAKTLLDALGLLRPSNQGDSEVLIAQAYLTNERLGDESESAAASALGSMAAAQSNLLEFFRLQLAALEASNRVDRETIATNSTTIDQLNTDIDQASEQLQEFETEQRDLNEQIAALKDIDPQTEQTAADIVALQQRLDGVNRQVTDATTALEGLRDERRQLETQNTGLQNDIDQRQSSINSQTALVSVITITLERFVNATQGVNSDVDEAQDEVVIEAAEVLLEEILPEMQRIFESDIEDAGLEETISNTSLDDREVADANIIAFGLVGTFLEALGVFLQLANLQQLDLDSTAFGNNKSQRMQISV</sequence>
<organism evidence="3 4">
    <name type="scientific">Yoonia phaeophyticola</name>
    <dbReference type="NCBI Taxonomy" id="3137369"/>
    <lineage>
        <taxon>Bacteria</taxon>
        <taxon>Pseudomonadati</taxon>
        <taxon>Pseudomonadota</taxon>
        <taxon>Alphaproteobacteria</taxon>
        <taxon>Rhodobacterales</taxon>
        <taxon>Paracoccaceae</taxon>
        <taxon>Yoonia</taxon>
    </lineage>
</organism>
<protein>
    <submittedName>
        <fullName evidence="3">Uncharacterized protein</fullName>
    </submittedName>
</protein>
<dbReference type="Proteomes" id="UP001440612">
    <property type="component" value="Chromosome"/>
</dbReference>